<dbReference type="InterPro" id="IPR039448">
    <property type="entry name" value="Beta_helix"/>
</dbReference>
<dbReference type="InterPro" id="IPR006626">
    <property type="entry name" value="PbH1"/>
</dbReference>
<evidence type="ECO:0000256" key="4">
    <source>
        <dbReference type="ARBA" id="ARBA00022723"/>
    </source>
</evidence>
<dbReference type="Gene3D" id="2.60.120.260">
    <property type="entry name" value="Galactose-binding domain-like"/>
    <property type="match status" value="2"/>
</dbReference>
<keyword evidence="5" id="KW-0732">Signal</keyword>
<dbReference type="InterPro" id="IPR003305">
    <property type="entry name" value="CenC_carb-bd"/>
</dbReference>
<keyword evidence="4" id="KW-0479">Metal-binding</keyword>
<name>A0ABQ6GKS8_9BACL</name>
<evidence type="ECO:0000259" key="10">
    <source>
        <dbReference type="Pfam" id="PF02018"/>
    </source>
</evidence>
<keyword evidence="6" id="KW-0378">Hydrolase</keyword>
<evidence type="ECO:0000256" key="6">
    <source>
        <dbReference type="ARBA" id="ARBA00022801"/>
    </source>
</evidence>
<evidence type="ECO:0000256" key="5">
    <source>
        <dbReference type="ARBA" id="ARBA00022729"/>
    </source>
</evidence>
<evidence type="ECO:0000256" key="1">
    <source>
        <dbReference type="ARBA" id="ARBA00001913"/>
    </source>
</evidence>
<keyword evidence="3" id="KW-0964">Secreted</keyword>
<keyword evidence="13" id="KW-1185">Reference proteome</keyword>
<dbReference type="SUPFAM" id="SSF51126">
    <property type="entry name" value="Pectin lyase-like"/>
    <property type="match status" value="1"/>
</dbReference>
<organism evidence="12 13">
    <name type="scientific">Paenibacillus glycanilyticus</name>
    <dbReference type="NCBI Taxonomy" id="126569"/>
    <lineage>
        <taxon>Bacteria</taxon>
        <taxon>Bacillati</taxon>
        <taxon>Bacillota</taxon>
        <taxon>Bacilli</taxon>
        <taxon>Bacillales</taxon>
        <taxon>Paenibacillaceae</taxon>
        <taxon>Paenibacillus</taxon>
    </lineage>
</organism>
<evidence type="ECO:0000256" key="3">
    <source>
        <dbReference type="ARBA" id="ARBA00022525"/>
    </source>
</evidence>
<evidence type="ECO:0000256" key="9">
    <source>
        <dbReference type="ARBA" id="ARBA00038263"/>
    </source>
</evidence>
<evidence type="ECO:0000256" key="7">
    <source>
        <dbReference type="ARBA" id="ARBA00022837"/>
    </source>
</evidence>
<dbReference type="RefSeq" id="WP_284242352.1">
    <property type="nucleotide sequence ID" value="NZ_BSSQ01000035.1"/>
</dbReference>
<dbReference type="InterPro" id="IPR008979">
    <property type="entry name" value="Galactose-bd-like_sf"/>
</dbReference>
<comment type="similarity">
    <text evidence="9">Belongs to the polysaccharide lyase 9 family.</text>
</comment>
<gene>
    <name evidence="12" type="ORF">MU1_58790</name>
</gene>
<dbReference type="InterPro" id="IPR011050">
    <property type="entry name" value="Pectin_lyase_fold/virulence"/>
</dbReference>
<dbReference type="Pfam" id="PF02018">
    <property type="entry name" value="CBM_4_9"/>
    <property type="match status" value="2"/>
</dbReference>
<comment type="subcellular location">
    <subcellularLocation>
        <location evidence="2">Secreted</location>
    </subcellularLocation>
</comment>
<dbReference type="PANTHER" id="PTHR40088:SF1">
    <property type="entry name" value="PECTATE LYASE PEL9"/>
    <property type="match status" value="1"/>
</dbReference>
<dbReference type="EMBL" id="BSSQ01000035">
    <property type="protein sequence ID" value="GLX71529.1"/>
    <property type="molecule type" value="Genomic_DNA"/>
</dbReference>
<comment type="caution">
    <text evidence="12">The sequence shown here is derived from an EMBL/GenBank/DDBJ whole genome shotgun (WGS) entry which is preliminary data.</text>
</comment>
<dbReference type="InterPro" id="IPR022441">
    <property type="entry name" value="Para_beta_helix_rpt-2"/>
</dbReference>
<evidence type="ECO:0000313" key="12">
    <source>
        <dbReference type="EMBL" id="GLX71529.1"/>
    </source>
</evidence>
<dbReference type="SUPFAM" id="SSF49785">
    <property type="entry name" value="Galactose-binding domain-like"/>
    <property type="match status" value="2"/>
</dbReference>
<protein>
    <submittedName>
        <fullName evidence="12">Uncharacterized protein</fullName>
    </submittedName>
</protein>
<keyword evidence="8" id="KW-0456">Lyase</keyword>
<dbReference type="InterPro" id="IPR052052">
    <property type="entry name" value="Polysaccharide_Lyase_9"/>
</dbReference>
<dbReference type="Gene3D" id="2.160.20.10">
    <property type="entry name" value="Single-stranded right-handed beta-helix, Pectin lyase-like"/>
    <property type="match status" value="1"/>
</dbReference>
<feature type="domain" description="CBM-cenC" evidence="10">
    <location>
        <begin position="453"/>
        <end position="583"/>
    </location>
</feature>
<dbReference type="SMART" id="SM00710">
    <property type="entry name" value="PbH1"/>
    <property type="match status" value="7"/>
</dbReference>
<accession>A0ABQ6GKS8</accession>
<dbReference type="Pfam" id="PF13229">
    <property type="entry name" value="Beta_helix"/>
    <property type="match status" value="1"/>
</dbReference>
<comment type="cofactor">
    <cofactor evidence="1">
        <name>Ca(2+)</name>
        <dbReference type="ChEBI" id="CHEBI:29108"/>
    </cofactor>
</comment>
<reference evidence="12 13" key="1">
    <citation type="submission" date="2023-03" db="EMBL/GenBank/DDBJ databases">
        <title>Draft genome sequence of the bacteria which degrade cell wall of Tricholomamatutake.</title>
        <authorList>
            <person name="Konishi Y."/>
            <person name="Fukuta Y."/>
            <person name="Shirasaka N."/>
        </authorList>
    </citation>
    <scope>NUCLEOTIDE SEQUENCE [LARGE SCALE GENOMIC DNA]</scope>
    <source>
        <strain evidence="13">mu1</strain>
    </source>
</reference>
<dbReference type="PANTHER" id="PTHR40088">
    <property type="entry name" value="PECTATE LYASE (EUROFUNG)"/>
    <property type="match status" value="1"/>
</dbReference>
<sequence length="733" mass="76106">MSIKSIRESGLSLLIMIMLFSAIGWAPGVVHAAATYYVATNGTTSNPGTFSQPFANINQFMAVAQPGDTVLVRGGTYSIGETYLSKSGTASGGNITIKNYPGEAPILDGGGSNGVAFYFGEGNQGAGNGSYITIDGFIIRNYWRSGINIGCCEVNGAHQTVSNVTIRNNVVDRMGQNGITLMNAANVTVENNLVGRTGWDAGTGSWSSGINLYQIYGSNNVVRNNVTYHNIDVSGYHTDGNGIIVDLSYYNGSARIENNLAFENGGAGIIMTHSAGGTIVNNTLYENGKEPTYVNGGTGLGFYGSEGTNGMTVKNNIVYQSFGNGLYTSQSMTSSTFANNNIAGQSGYADPAFVDANNADFRLQSTSSSIDTGTSSGAPSDSIGFDKNALMKTTSNQPVSWYRYAPDFTYILGKGEVKNLFASVSRPQGGGYDKGAFESTGTGGGTGGQTGTNLIANGEFDSGTNGWWTYFDSTASGSIATTASAGLSGSNALKFDLANGGDADWKAQLGQTVSSLSSGTTYTLSFKAKADSARSITVSVSQEGSPYSTFLSQSASLTTSGQTYSYTFTPNAAGNVYVKFNVGGSNADVYVDQISLASGSGTASNLVTNGGFESGALDGWSSWGGTQQATATAKYSGNYGLSSSSNGIAQTITVEPNTTYVLTAMGKAVTGYMNIGVTNYGGSEISRQVSSSSWAAIAPITFTTGSSTTTAQIYVWEPQGNTGYADDFKVVKQ</sequence>
<feature type="domain" description="Right handed beta helix" evidence="11">
    <location>
        <begin position="209"/>
        <end position="342"/>
    </location>
</feature>
<evidence type="ECO:0000256" key="8">
    <source>
        <dbReference type="ARBA" id="ARBA00023239"/>
    </source>
</evidence>
<evidence type="ECO:0000259" key="11">
    <source>
        <dbReference type="Pfam" id="PF13229"/>
    </source>
</evidence>
<proteinExistence type="inferred from homology"/>
<keyword evidence="7" id="KW-0106">Calcium</keyword>
<dbReference type="Proteomes" id="UP001157114">
    <property type="component" value="Unassembled WGS sequence"/>
</dbReference>
<dbReference type="InterPro" id="IPR012334">
    <property type="entry name" value="Pectin_lyas_fold"/>
</dbReference>
<evidence type="ECO:0000313" key="13">
    <source>
        <dbReference type="Proteomes" id="UP001157114"/>
    </source>
</evidence>
<feature type="domain" description="CBM-cenC" evidence="10">
    <location>
        <begin position="604"/>
        <end position="718"/>
    </location>
</feature>
<dbReference type="NCBIfam" id="TIGR03804">
    <property type="entry name" value="para_beta_helix"/>
    <property type="match status" value="1"/>
</dbReference>
<evidence type="ECO:0000256" key="2">
    <source>
        <dbReference type="ARBA" id="ARBA00004613"/>
    </source>
</evidence>